<dbReference type="AlphaFoldDB" id="A0A165HVC8"/>
<dbReference type="GO" id="GO:0008171">
    <property type="term" value="F:O-methyltransferase activity"/>
    <property type="evidence" value="ECO:0007669"/>
    <property type="project" value="InterPro"/>
</dbReference>
<keyword evidence="2 5" id="KW-0808">Transferase</keyword>
<dbReference type="PROSITE" id="PS51682">
    <property type="entry name" value="SAM_OMT_I"/>
    <property type="match status" value="1"/>
</dbReference>
<dbReference type="Pfam" id="PF01596">
    <property type="entry name" value="Methyltransf_3"/>
    <property type="match status" value="1"/>
</dbReference>
<dbReference type="STRING" id="1353952.A0A165HVC8"/>
<proteinExistence type="inferred from homology"/>
<gene>
    <name evidence="5" type="ORF">CALCODRAFT_176858</name>
</gene>
<dbReference type="InterPro" id="IPR050362">
    <property type="entry name" value="Cation-dep_OMT"/>
</dbReference>
<reference evidence="5 6" key="1">
    <citation type="journal article" date="2016" name="Mol. Biol. Evol.">
        <title>Comparative Genomics of Early-Diverging Mushroom-Forming Fungi Provides Insights into the Origins of Lignocellulose Decay Capabilities.</title>
        <authorList>
            <person name="Nagy L.G."/>
            <person name="Riley R."/>
            <person name="Tritt A."/>
            <person name="Adam C."/>
            <person name="Daum C."/>
            <person name="Floudas D."/>
            <person name="Sun H."/>
            <person name="Yadav J.S."/>
            <person name="Pangilinan J."/>
            <person name="Larsson K.H."/>
            <person name="Matsuura K."/>
            <person name="Barry K."/>
            <person name="Labutti K."/>
            <person name="Kuo R."/>
            <person name="Ohm R.A."/>
            <person name="Bhattacharya S.S."/>
            <person name="Shirouzu T."/>
            <person name="Yoshinaga Y."/>
            <person name="Martin F.M."/>
            <person name="Grigoriev I.V."/>
            <person name="Hibbett D.S."/>
        </authorList>
    </citation>
    <scope>NUCLEOTIDE SEQUENCE [LARGE SCALE GENOMIC DNA]</scope>
    <source>
        <strain evidence="5 6">HHB12733</strain>
    </source>
</reference>
<dbReference type="EMBL" id="KV423937">
    <property type="protein sequence ID" value="KZT59795.1"/>
    <property type="molecule type" value="Genomic_DNA"/>
</dbReference>
<dbReference type="FunCoup" id="A0A165HVC8">
    <property type="interactions" value="83"/>
</dbReference>
<dbReference type="GO" id="GO:0008757">
    <property type="term" value="F:S-adenosylmethionine-dependent methyltransferase activity"/>
    <property type="evidence" value="ECO:0007669"/>
    <property type="project" value="TreeGrafter"/>
</dbReference>
<evidence type="ECO:0000313" key="5">
    <source>
        <dbReference type="EMBL" id="KZT59795.1"/>
    </source>
</evidence>
<dbReference type="GO" id="GO:0032259">
    <property type="term" value="P:methylation"/>
    <property type="evidence" value="ECO:0007669"/>
    <property type="project" value="UniProtKB-KW"/>
</dbReference>
<dbReference type="InterPro" id="IPR002935">
    <property type="entry name" value="SAM_O-MeTrfase"/>
</dbReference>
<evidence type="ECO:0000256" key="1">
    <source>
        <dbReference type="ARBA" id="ARBA00022603"/>
    </source>
</evidence>
<keyword evidence="3" id="KW-0949">S-adenosyl-L-methionine</keyword>
<keyword evidence="1 5" id="KW-0489">Methyltransferase</keyword>
<comment type="similarity">
    <text evidence="4">Belongs to the class I-like SAM-binding methyltransferase superfamily. Cation-dependent O-methyltransferase family.</text>
</comment>
<dbReference type="PANTHER" id="PTHR10509">
    <property type="entry name" value="O-METHYLTRANSFERASE-RELATED"/>
    <property type="match status" value="1"/>
</dbReference>
<evidence type="ECO:0000256" key="2">
    <source>
        <dbReference type="ARBA" id="ARBA00022679"/>
    </source>
</evidence>
<dbReference type="InterPro" id="IPR029063">
    <property type="entry name" value="SAM-dependent_MTases_sf"/>
</dbReference>
<evidence type="ECO:0000256" key="4">
    <source>
        <dbReference type="ARBA" id="ARBA00023453"/>
    </source>
</evidence>
<protein>
    <submittedName>
        <fullName evidence="5">S-adenosyl-L-methionine-dependent methyltransferase</fullName>
    </submittedName>
</protein>
<evidence type="ECO:0000256" key="3">
    <source>
        <dbReference type="ARBA" id="ARBA00022691"/>
    </source>
</evidence>
<accession>A0A165HVC8</accession>
<dbReference type="Gene3D" id="3.40.50.150">
    <property type="entry name" value="Vaccinia Virus protein VP39"/>
    <property type="match status" value="1"/>
</dbReference>
<sequence>MATPHSPRFSRPATGQADWTRSDRYHNSFLLPHDEALDFALKNTAAHGIPAISVSAAEGAFLNLVAKGLNAKRIVEVGTLGAYSSIWMARALPDGGELTSLEVSPKHAKVACSSVLVTMTDHDQVSEENLAHAGLSSKAKVLLGPALETMPKLSPTPPVDLVFIDADKENNGPYFQIARKLVRTGGVIIVDNVVRNGRVADPDVNSPDILGIRKLLEMVKNDPGVEATTIGTAGEKGYDGFMYISVRKGI</sequence>
<keyword evidence="6" id="KW-1185">Reference proteome</keyword>
<name>A0A165HVC8_9BASI</name>
<organism evidence="5 6">
    <name type="scientific">Calocera cornea HHB12733</name>
    <dbReference type="NCBI Taxonomy" id="1353952"/>
    <lineage>
        <taxon>Eukaryota</taxon>
        <taxon>Fungi</taxon>
        <taxon>Dikarya</taxon>
        <taxon>Basidiomycota</taxon>
        <taxon>Agaricomycotina</taxon>
        <taxon>Dacrymycetes</taxon>
        <taxon>Dacrymycetales</taxon>
        <taxon>Dacrymycetaceae</taxon>
        <taxon>Calocera</taxon>
    </lineage>
</organism>
<dbReference type="PANTHER" id="PTHR10509:SF14">
    <property type="entry name" value="CAFFEOYL-COA O-METHYLTRANSFERASE 3-RELATED"/>
    <property type="match status" value="1"/>
</dbReference>
<dbReference type="InParanoid" id="A0A165HVC8"/>
<dbReference type="OrthoDB" id="10251242at2759"/>
<evidence type="ECO:0000313" key="6">
    <source>
        <dbReference type="Proteomes" id="UP000076842"/>
    </source>
</evidence>
<dbReference type="Proteomes" id="UP000076842">
    <property type="component" value="Unassembled WGS sequence"/>
</dbReference>
<dbReference type="SUPFAM" id="SSF53335">
    <property type="entry name" value="S-adenosyl-L-methionine-dependent methyltransferases"/>
    <property type="match status" value="1"/>
</dbReference>